<comment type="similarity">
    <text evidence="2">Belongs to the AB hydrolase superfamily. Lipase family.</text>
</comment>
<protein>
    <recommendedName>
        <fullName evidence="5">Lipase 1</fullName>
    </recommendedName>
</protein>
<dbReference type="PANTHER" id="PTHR34853">
    <property type="match status" value="1"/>
</dbReference>
<organism evidence="3 4">
    <name type="scientific">Claviceps aff. purpurea</name>
    <dbReference type="NCBI Taxonomy" id="1967640"/>
    <lineage>
        <taxon>Eukaryota</taxon>
        <taxon>Fungi</taxon>
        <taxon>Dikarya</taxon>
        <taxon>Ascomycota</taxon>
        <taxon>Pezizomycotina</taxon>
        <taxon>Sordariomycetes</taxon>
        <taxon>Hypocreomycetidae</taxon>
        <taxon>Hypocreales</taxon>
        <taxon>Clavicipitaceae</taxon>
        <taxon>Claviceps</taxon>
    </lineage>
</organism>
<dbReference type="GO" id="GO:0016042">
    <property type="term" value="P:lipid catabolic process"/>
    <property type="evidence" value="ECO:0007669"/>
    <property type="project" value="UniProtKB-UniRule"/>
</dbReference>
<reference evidence="3 4" key="1">
    <citation type="journal article" date="2020" name="bioRxiv">
        <title>Whole genome comparisons of ergot fungi reveals the divergence and evolution of species within the genus Claviceps are the result of varying mechanisms driving genome evolution and host range expansion.</title>
        <authorList>
            <person name="Wyka S.A."/>
            <person name="Mondo S.J."/>
            <person name="Liu M."/>
            <person name="Dettman J."/>
            <person name="Nalam V."/>
            <person name="Broders K.D."/>
        </authorList>
    </citation>
    <scope>NUCLEOTIDE SEQUENCE [LARGE SCALE GENOMIC DNA]</scope>
    <source>
        <strain evidence="3 4">Clav52</strain>
    </source>
</reference>
<evidence type="ECO:0000313" key="4">
    <source>
        <dbReference type="Proteomes" id="UP000707071"/>
    </source>
</evidence>
<dbReference type="PANTHER" id="PTHR34853:SF5">
    <property type="entry name" value="LIP-DOMAIN-CONTAINING PROTEIN-RELATED"/>
    <property type="match status" value="1"/>
</dbReference>
<proteinExistence type="inferred from homology"/>
<accession>A0A9P7QDG6</accession>
<sequence length="440" mass="46820">MALLTAVAHAVPAGGHNATILPTDDPFYKVPENLTDIRPGTILRHRKPPAPIAAFRSDKQNLKDTHQILYRTTDNFGNATATVLTVMVPFNADYGKVVSQQTAEDSASPNCAPSYTMQLASKEGGVLGTIEGQVELILMDGFLNEGWIVVVPDYEGPEGQFLASSMAGHAVLDGVRALLASTNITGVKSDANVALNGYSGGAVATAFASELQPSYAPELKIVGASVGGAVPDLMTTITRMNKGQFSGLIPVGVQGLAKAYPVITKIIDDQVLPKYKAGFEEAKTQCSGTALLHNGFTNYFAQVKNQSIFTTEPVKGILEANSQGKHVPTMPLLYLQSIHDELTPIKLVDALIKDYCKAGASVEYTRDFASDHASLLITGATHAYPWLKRVLNGEHVARKCTKRSVVTTLARHPAGVPKEIVSALKSLLGKKIGPGHVVLP</sequence>
<dbReference type="InterPro" id="IPR029058">
    <property type="entry name" value="AB_hydrolase_fold"/>
</dbReference>
<comment type="caution">
    <text evidence="3">The sequence shown here is derived from an EMBL/GenBank/DDBJ whole genome shotgun (WGS) entry which is preliminary data.</text>
</comment>
<dbReference type="SUPFAM" id="SSF53474">
    <property type="entry name" value="alpha/beta-Hydrolases"/>
    <property type="match status" value="1"/>
</dbReference>
<dbReference type="EMBL" id="SRRH01000335">
    <property type="protein sequence ID" value="KAG6290900.1"/>
    <property type="molecule type" value="Genomic_DNA"/>
</dbReference>
<dbReference type="InterPro" id="IPR005152">
    <property type="entry name" value="Lipase_secreted"/>
</dbReference>
<dbReference type="Pfam" id="PF03583">
    <property type="entry name" value="LIP"/>
    <property type="match status" value="1"/>
</dbReference>
<dbReference type="GO" id="GO:0004806">
    <property type="term" value="F:triacylglycerol lipase activity"/>
    <property type="evidence" value="ECO:0007669"/>
    <property type="project" value="UniProtKB-UniRule"/>
</dbReference>
<keyword evidence="4" id="KW-1185">Reference proteome</keyword>
<dbReference type="PIRSF" id="PIRSF029171">
    <property type="entry name" value="Esterase_LipA"/>
    <property type="match status" value="1"/>
</dbReference>
<evidence type="ECO:0000313" key="3">
    <source>
        <dbReference type="EMBL" id="KAG6290900.1"/>
    </source>
</evidence>
<dbReference type="AlphaFoldDB" id="A0A9P7QDG6"/>
<evidence type="ECO:0000256" key="1">
    <source>
        <dbReference type="ARBA" id="ARBA00022801"/>
    </source>
</evidence>
<dbReference type="Gene3D" id="3.40.50.1820">
    <property type="entry name" value="alpha/beta hydrolase"/>
    <property type="match status" value="1"/>
</dbReference>
<evidence type="ECO:0000256" key="2">
    <source>
        <dbReference type="PIRNR" id="PIRNR029171"/>
    </source>
</evidence>
<evidence type="ECO:0008006" key="5">
    <source>
        <dbReference type="Google" id="ProtNLM"/>
    </source>
</evidence>
<gene>
    <name evidence="3" type="ORF">E4U09_004191</name>
</gene>
<dbReference type="Gene3D" id="1.10.260.130">
    <property type="match status" value="1"/>
</dbReference>
<name>A0A9P7QDG6_9HYPO</name>
<dbReference type="Proteomes" id="UP000707071">
    <property type="component" value="Unassembled WGS sequence"/>
</dbReference>
<keyword evidence="1" id="KW-0378">Hydrolase</keyword>